<evidence type="ECO:0000256" key="8">
    <source>
        <dbReference type="RuleBase" id="RU363041"/>
    </source>
</evidence>
<dbReference type="InterPro" id="IPR052017">
    <property type="entry name" value="TSUP"/>
</dbReference>
<dbReference type="EMBL" id="JAVBIK010000001">
    <property type="protein sequence ID" value="MDT7520455.1"/>
    <property type="molecule type" value="Genomic_DNA"/>
</dbReference>
<evidence type="ECO:0000313" key="10">
    <source>
        <dbReference type="Proteomes" id="UP001321700"/>
    </source>
</evidence>
<comment type="subcellular location">
    <subcellularLocation>
        <location evidence="1 8">Cell membrane</location>
        <topology evidence="1 8">Multi-pass membrane protein</topology>
    </subcellularLocation>
</comment>
<reference evidence="9 10" key="1">
    <citation type="submission" date="2023-08" db="EMBL/GenBank/DDBJ databases">
        <title>Rhodoferax potami sp. nov. and Rhodoferax mekongensis sp. nov., isolated from the Mekong River in Thailand.</title>
        <authorList>
            <person name="Kitikhun S."/>
            <person name="Charoenyingcharoen P."/>
            <person name="Siriarchawattana P."/>
            <person name="Likhitrattanapisal S."/>
            <person name="Nilsakha T."/>
            <person name="Chanpet A."/>
            <person name="Rattanawaree P."/>
            <person name="Ingsriswang S."/>
        </authorList>
    </citation>
    <scope>NUCLEOTIDE SEQUENCE [LARGE SCALE GENOMIC DNA]</scope>
    <source>
        <strain evidence="9 10">TBRC 17660</strain>
    </source>
</reference>
<evidence type="ECO:0000256" key="2">
    <source>
        <dbReference type="ARBA" id="ARBA00009142"/>
    </source>
</evidence>
<comment type="caution">
    <text evidence="9">The sequence shown here is derived from an EMBL/GenBank/DDBJ whole genome shotgun (WGS) entry which is preliminary data.</text>
</comment>
<evidence type="ECO:0000256" key="6">
    <source>
        <dbReference type="ARBA" id="ARBA00022989"/>
    </source>
</evidence>
<keyword evidence="10" id="KW-1185">Reference proteome</keyword>
<feature type="transmembrane region" description="Helical" evidence="8">
    <location>
        <begin position="232"/>
        <end position="254"/>
    </location>
</feature>
<dbReference type="PANTHER" id="PTHR30269:SF37">
    <property type="entry name" value="MEMBRANE TRANSPORTER PROTEIN"/>
    <property type="match status" value="1"/>
</dbReference>
<evidence type="ECO:0000256" key="3">
    <source>
        <dbReference type="ARBA" id="ARBA00022448"/>
    </source>
</evidence>
<name>A0ABU3KRM2_9BURK</name>
<keyword evidence="3" id="KW-0813">Transport</keyword>
<organism evidence="9 10">
    <name type="scientific">Rhodoferax potami</name>
    <dbReference type="NCBI Taxonomy" id="3068338"/>
    <lineage>
        <taxon>Bacteria</taxon>
        <taxon>Pseudomonadati</taxon>
        <taxon>Pseudomonadota</taxon>
        <taxon>Betaproteobacteria</taxon>
        <taxon>Burkholderiales</taxon>
        <taxon>Comamonadaceae</taxon>
        <taxon>Rhodoferax</taxon>
    </lineage>
</organism>
<keyword evidence="5 8" id="KW-0812">Transmembrane</keyword>
<dbReference type="RefSeq" id="WP_313876050.1">
    <property type="nucleotide sequence ID" value="NZ_JAVBIK010000001.1"/>
</dbReference>
<feature type="transmembrane region" description="Helical" evidence="8">
    <location>
        <begin position="105"/>
        <end position="123"/>
    </location>
</feature>
<dbReference type="Proteomes" id="UP001321700">
    <property type="component" value="Unassembled WGS sequence"/>
</dbReference>
<keyword evidence="4 8" id="KW-1003">Cell membrane</keyword>
<protein>
    <recommendedName>
        <fullName evidence="8">Probable membrane transporter protein</fullName>
    </recommendedName>
</protein>
<evidence type="ECO:0000256" key="7">
    <source>
        <dbReference type="ARBA" id="ARBA00023136"/>
    </source>
</evidence>
<gene>
    <name evidence="9" type="ORF">RAE19_17360</name>
</gene>
<feature type="transmembrane region" description="Helical" evidence="8">
    <location>
        <begin position="82"/>
        <end position="99"/>
    </location>
</feature>
<accession>A0ABU3KRM2</accession>
<evidence type="ECO:0000256" key="5">
    <source>
        <dbReference type="ARBA" id="ARBA00022692"/>
    </source>
</evidence>
<evidence type="ECO:0000256" key="4">
    <source>
        <dbReference type="ARBA" id="ARBA00022475"/>
    </source>
</evidence>
<keyword evidence="7 8" id="KW-0472">Membrane</keyword>
<dbReference type="InterPro" id="IPR002781">
    <property type="entry name" value="TM_pro_TauE-like"/>
</dbReference>
<sequence length="257" mass="27791">MGRHYDRRMTFDALFLLSGLAAFLVGSSKGGLPAVGMLGVPILSMAMSPVQAALLLLPIFVISDMAGVWLYRREFSRPNLKILIPAGIVGVGVGWATASMVSDRAIMLMIGLVGVGFCLNLWLRDQTATVAQPPHLAKGWFWGTLAGFTSFISHAGAPPYQVYMLPQKLPKAAFAGTSTIVFAVINAAKIIPYQNLRPYSTASLHYAAWLVPFALVGALAGAYLTRRLADQWFYRIVQVSLFVVSVKLIADAVWMGA</sequence>
<feature type="transmembrane region" description="Helical" evidence="8">
    <location>
        <begin position="52"/>
        <end position="70"/>
    </location>
</feature>
<feature type="transmembrane region" description="Helical" evidence="8">
    <location>
        <begin position="204"/>
        <end position="226"/>
    </location>
</feature>
<dbReference type="PANTHER" id="PTHR30269">
    <property type="entry name" value="TRANSMEMBRANE PROTEIN YFCA"/>
    <property type="match status" value="1"/>
</dbReference>
<dbReference type="Pfam" id="PF01925">
    <property type="entry name" value="TauE"/>
    <property type="match status" value="1"/>
</dbReference>
<evidence type="ECO:0000313" key="9">
    <source>
        <dbReference type="EMBL" id="MDT7520455.1"/>
    </source>
</evidence>
<keyword evidence="6 8" id="KW-1133">Transmembrane helix</keyword>
<evidence type="ECO:0000256" key="1">
    <source>
        <dbReference type="ARBA" id="ARBA00004651"/>
    </source>
</evidence>
<feature type="transmembrane region" description="Helical" evidence="8">
    <location>
        <begin position="172"/>
        <end position="192"/>
    </location>
</feature>
<proteinExistence type="inferred from homology"/>
<comment type="similarity">
    <text evidence="2 8">Belongs to the 4-toluene sulfonate uptake permease (TSUP) (TC 2.A.102) family.</text>
</comment>